<evidence type="ECO:0008006" key="4">
    <source>
        <dbReference type="Google" id="ProtNLM"/>
    </source>
</evidence>
<dbReference type="SUPFAM" id="SSF48452">
    <property type="entry name" value="TPR-like"/>
    <property type="match status" value="1"/>
</dbReference>
<dbReference type="RefSeq" id="WP_264369904.1">
    <property type="nucleotide sequence ID" value="NZ_JAPCIO010000019.1"/>
</dbReference>
<gene>
    <name evidence="2" type="ORF">OJ995_13420</name>
</gene>
<sequence length="267" mass="31029">MKAIIIIILLLANNLFAQSQTLNDSVFMGLKLPPNNEQAKLLVKNLEDQVNSTKCWFVIDGNYKWKPKLKIFDNRLELFNSGTPIKTIYFVNITNNIHYVSGPSYGINYDYVWFEENAGVCFKKNQGNVFYTNLTAIVAILKKAQTNYKITTMNNQLDEFKIKSSEYLSKEVKPNVSEEQRKFIVQANAANEEKKYTLALEIYEKVFQVNPYSYPQGYFNAALIAAQLEDYSLAIYNLKKYLIISPNVEDARKAQDKIYEWEMYIKY</sequence>
<evidence type="ECO:0000256" key="1">
    <source>
        <dbReference type="SAM" id="SignalP"/>
    </source>
</evidence>
<reference evidence="2" key="1">
    <citation type="submission" date="2022-10" db="EMBL/GenBank/DDBJ databases">
        <title>Flavobacterium sp. nov., a bacterium isolated from lake sediment.</title>
        <authorList>
            <person name="Qu J.-H."/>
        </authorList>
    </citation>
    <scope>NUCLEOTIDE SEQUENCE</scope>
    <source>
        <strain evidence="2">TH16-21</strain>
    </source>
</reference>
<accession>A0ABT3EKY8</accession>
<dbReference type="Gene3D" id="1.25.40.10">
    <property type="entry name" value="Tetratricopeptide repeat domain"/>
    <property type="match status" value="1"/>
</dbReference>
<proteinExistence type="predicted"/>
<comment type="caution">
    <text evidence="2">The sequence shown here is derived from an EMBL/GenBank/DDBJ whole genome shotgun (WGS) entry which is preliminary data.</text>
</comment>
<protein>
    <recommendedName>
        <fullName evidence="4">Tetratricopeptide repeat protein</fullName>
    </recommendedName>
</protein>
<name>A0ABT3EKY8_9FLAO</name>
<dbReference type="Proteomes" id="UP001165677">
    <property type="component" value="Unassembled WGS sequence"/>
</dbReference>
<keyword evidence="1" id="KW-0732">Signal</keyword>
<evidence type="ECO:0000313" key="3">
    <source>
        <dbReference type="Proteomes" id="UP001165677"/>
    </source>
</evidence>
<dbReference type="InterPro" id="IPR011990">
    <property type="entry name" value="TPR-like_helical_dom_sf"/>
</dbReference>
<dbReference type="EMBL" id="JAPCIO010000019">
    <property type="protein sequence ID" value="MCW1149223.1"/>
    <property type="molecule type" value="Genomic_DNA"/>
</dbReference>
<feature type="signal peptide" evidence="1">
    <location>
        <begin position="1"/>
        <end position="17"/>
    </location>
</feature>
<evidence type="ECO:0000313" key="2">
    <source>
        <dbReference type="EMBL" id="MCW1149223.1"/>
    </source>
</evidence>
<feature type="chain" id="PRO_5047530024" description="Tetratricopeptide repeat protein" evidence="1">
    <location>
        <begin position="18"/>
        <end position="267"/>
    </location>
</feature>
<organism evidence="2 3">
    <name type="scientific">Flavobacterium lacisediminis</name>
    <dbReference type="NCBI Taxonomy" id="2989705"/>
    <lineage>
        <taxon>Bacteria</taxon>
        <taxon>Pseudomonadati</taxon>
        <taxon>Bacteroidota</taxon>
        <taxon>Flavobacteriia</taxon>
        <taxon>Flavobacteriales</taxon>
        <taxon>Flavobacteriaceae</taxon>
        <taxon>Flavobacterium</taxon>
    </lineage>
</organism>
<keyword evidence="3" id="KW-1185">Reference proteome</keyword>